<reference evidence="3" key="1">
    <citation type="submission" date="2016-10" db="EMBL/GenBank/DDBJ databases">
        <authorList>
            <person name="Varghese N."/>
            <person name="Submissions S."/>
        </authorList>
    </citation>
    <scope>NUCLEOTIDE SEQUENCE [LARGE SCALE GENOMIC DNA]</scope>
    <source>
        <strain evidence="3">GAS106B</strain>
    </source>
</reference>
<evidence type="ECO:0000313" key="2">
    <source>
        <dbReference type="EMBL" id="SDQ36466.1"/>
    </source>
</evidence>
<feature type="compositionally biased region" description="Basic and acidic residues" evidence="1">
    <location>
        <begin position="102"/>
        <end position="112"/>
    </location>
</feature>
<name>A0A1H1AB11_9BURK</name>
<gene>
    <name evidence="2" type="ORF">SAMN05443245_1096</name>
</gene>
<dbReference type="InterPro" id="IPR038488">
    <property type="entry name" value="Integrase_DNA-bd_sf"/>
</dbReference>
<organism evidence="2 3">
    <name type="scientific">Paraburkholderia fungorum</name>
    <dbReference type="NCBI Taxonomy" id="134537"/>
    <lineage>
        <taxon>Bacteria</taxon>
        <taxon>Pseudomonadati</taxon>
        <taxon>Pseudomonadota</taxon>
        <taxon>Betaproteobacteria</taxon>
        <taxon>Burkholderiales</taxon>
        <taxon>Burkholderiaceae</taxon>
        <taxon>Paraburkholderia</taxon>
    </lineage>
</organism>
<accession>A0A1H1AB11</accession>
<protein>
    <submittedName>
        <fullName evidence="2">Uncharacterized protein</fullName>
    </submittedName>
</protein>
<dbReference type="EMBL" id="FNKP01000001">
    <property type="protein sequence ID" value="SDQ36466.1"/>
    <property type="molecule type" value="Genomic_DNA"/>
</dbReference>
<dbReference type="AlphaFoldDB" id="A0A1H1AB11"/>
<keyword evidence="3" id="KW-1185">Reference proteome</keyword>
<feature type="region of interest" description="Disordered" evidence="1">
    <location>
        <begin position="96"/>
        <end position="128"/>
    </location>
</feature>
<dbReference type="Proteomes" id="UP000183487">
    <property type="component" value="Unassembled WGS sequence"/>
</dbReference>
<evidence type="ECO:0000256" key="1">
    <source>
        <dbReference type="SAM" id="MobiDB-lite"/>
    </source>
</evidence>
<evidence type="ECO:0000313" key="3">
    <source>
        <dbReference type="Proteomes" id="UP000183487"/>
    </source>
</evidence>
<proteinExistence type="predicted"/>
<sequence length="128" mass="14152">MAERKRGTSIYSDADIYKWLADQKESVRLLDKFGLEFERRVLTDGRTTARMSISYVSPHTEGKWLGKERRYSCGTFPTDSIEGAHLQIGKMDALLAEGIDPNDERDGGRPRVGDGMGPEGKRGGGSGE</sequence>
<dbReference type="Gene3D" id="3.30.160.390">
    <property type="entry name" value="Integrase, DNA-binding domain"/>
    <property type="match status" value="1"/>
</dbReference>
<feature type="compositionally biased region" description="Gly residues" evidence="1">
    <location>
        <begin position="114"/>
        <end position="128"/>
    </location>
</feature>